<evidence type="ECO:0000313" key="4">
    <source>
        <dbReference type="EMBL" id="SCW78859.1"/>
    </source>
</evidence>
<feature type="compositionally biased region" description="Low complexity" evidence="1">
    <location>
        <begin position="112"/>
        <end position="130"/>
    </location>
</feature>
<keyword evidence="2" id="KW-1133">Transmembrane helix</keyword>
<dbReference type="AlphaFoldDB" id="A0A1G4TE43"/>
<feature type="chain" id="PRO_5011642960" description="PASTA domain-containing protein" evidence="3">
    <location>
        <begin position="24"/>
        <end position="282"/>
    </location>
</feature>
<evidence type="ECO:0000256" key="3">
    <source>
        <dbReference type="SAM" id="SignalP"/>
    </source>
</evidence>
<keyword evidence="2" id="KW-0472">Membrane</keyword>
<sequence>MKSAAVPVLSACAFLIVSFPALAAQGTRSCGAGAIRAAAAKQVAPRLVGCRYDDVAVPLAQYFAIYPSLTKTPGDDASSTILQQTPAAGEPLAAGGQLALQVSVGPARSPQAAETPAAPPSTDTPSTEAPMTETPVIETPVADAQADLPPPVQKAPVKDAAPAVSAEAPTSEPKAAEAPRNTRPKFAWPKLSMPKLDVPKFHLPEITLPKLTFPGYLLRPDLAWAWIGTALVGVLLFFVWRGRRPRSEITYDRVPQVSARFVFGPSRLSASGPLVMESGGHT</sequence>
<keyword evidence="2" id="KW-0812">Transmembrane</keyword>
<dbReference type="STRING" id="260084.SAMN02927928_3425"/>
<feature type="region of interest" description="Disordered" evidence="1">
    <location>
        <begin position="146"/>
        <end position="186"/>
    </location>
</feature>
<dbReference type="EMBL" id="FMTS01000007">
    <property type="protein sequence ID" value="SCW78859.1"/>
    <property type="molecule type" value="Genomic_DNA"/>
</dbReference>
<evidence type="ECO:0008006" key="6">
    <source>
        <dbReference type="Google" id="ProtNLM"/>
    </source>
</evidence>
<protein>
    <recommendedName>
        <fullName evidence="6">PASTA domain-containing protein</fullName>
    </recommendedName>
</protein>
<dbReference type="RefSeq" id="WP_090650324.1">
    <property type="nucleotide sequence ID" value="NZ_CBCRYE010000007.1"/>
</dbReference>
<feature type="signal peptide" evidence="3">
    <location>
        <begin position="1"/>
        <end position="23"/>
    </location>
</feature>
<dbReference type="Proteomes" id="UP000199150">
    <property type="component" value="Unassembled WGS sequence"/>
</dbReference>
<evidence type="ECO:0000313" key="5">
    <source>
        <dbReference type="Proteomes" id="UP000199150"/>
    </source>
</evidence>
<evidence type="ECO:0000256" key="2">
    <source>
        <dbReference type="SAM" id="Phobius"/>
    </source>
</evidence>
<keyword evidence="3" id="KW-0732">Signal</keyword>
<evidence type="ECO:0000256" key="1">
    <source>
        <dbReference type="SAM" id="MobiDB-lite"/>
    </source>
</evidence>
<feature type="region of interest" description="Disordered" evidence="1">
    <location>
        <begin position="103"/>
        <end position="131"/>
    </location>
</feature>
<reference evidence="5" key="1">
    <citation type="submission" date="2016-10" db="EMBL/GenBank/DDBJ databases">
        <authorList>
            <person name="Varghese N."/>
            <person name="Submissions S."/>
        </authorList>
    </citation>
    <scope>NUCLEOTIDE SEQUENCE [LARGE SCALE GENOMIC DNA]</scope>
    <source>
        <strain evidence="5">CGMCC 1.3431</strain>
    </source>
</reference>
<gene>
    <name evidence="4" type="ORF">SAMN02927928_3425</name>
</gene>
<name>A0A1G4TE43_9CAUL</name>
<feature type="transmembrane region" description="Helical" evidence="2">
    <location>
        <begin position="222"/>
        <end position="240"/>
    </location>
</feature>
<organism evidence="4 5">
    <name type="scientific">Asticcacaulis taihuensis</name>
    <dbReference type="NCBI Taxonomy" id="260084"/>
    <lineage>
        <taxon>Bacteria</taxon>
        <taxon>Pseudomonadati</taxon>
        <taxon>Pseudomonadota</taxon>
        <taxon>Alphaproteobacteria</taxon>
        <taxon>Caulobacterales</taxon>
        <taxon>Caulobacteraceae</taxon>
        <taxon>Asticcacaulis</taxon>
    </lineage>
</organism>
<keyword evidence="5" id="KW-1185">Reference proteome</keyword>
<accession>A0A1G4TE43</accession>
<proteinExistence type="predicted"/>